<dbReference type="EMBL" id="LKBG01000051">
    <property type="protein sequence ID" value="KQB36100.1"/>
    <property type="molecule type" value="Genomic_DNA"/>
</dbReference>
<proteinExistence type="predicted"/>
<dbReference type="InterPro" id="IPR000182">
    <property type="entry name" value="GNAT_dom"/>
</dbReference>
<evidence type="ECO:0000313" key="2">
    <source>
        <dbReference type="EMBL" id="KQB36100.1"/>
    </source>
</evidence>
<evidence type="ECO:0000259" key="1">
    <source>
        <dbReference type="PROSITE" id="PS51186"/>
    </source>
</evidence>
<dbReference type="Proteomes" id="UP000050320">
    <property type="component" value="Unassembled WGS sequence"/>
</dbReference>
<comment type="caution">
    <text evidence="2">The sequence shown here is derived from an EMBL/GenBank/DDBJ whole genome shotgun (WGS) entry which is preliminary data.</text>
</comment>
<sequence length="153" mass="17810">MANTKYHNLHLGKTYHIINKNDCRYTIKSGNATMDDYTLNDFYNDSLYDNYLVVVKTEKNIPVGVIEIIMDEKFTIEMIEVDVTRQGTGTGTSMMIKAESIAKQLNFKEIYLEAVENKVEFYKSRGFEIYADPCYDEDWGLLFPMKKKIDDNI</sequence>
<gene>
    <name evidence="2" type="ORF">AOG54_08075</name>
</gene>
<dbReference type="SUPFAM" id="SSF55729">
    <property type="entry name" value="Acyl-CoA N-acyltransferases (Nat)"/>
    <property type="match status" value="1"/>
</dbReference>
<dbReference type="RefSeq" id="WP_048101440.1">
    <property type="nucleotide sequence ID" value="NZ_JBBYJF010000016.1"/>
</dbReference>
<accession>A0A0N8VLC0</accession>
<organism evidence="2 3">
    <name type="scientific">Acidiplasma aeolicum</name>
    <dbReference type="NCBI Taxonomy" id="507754"/>
    <lineage>
        <taxon>Archaea</taxon>
        <taxon>Methanobacteriati</taxon>
        <taxon>Thermoplasmatota</taxon>
        <taxon>Thermoplasmata</taxon>
        <taxon>Thermoplasmatales</taxon>
        <taxon>Ferroplasmaceae</taxon>
        <taxon>Acidiplasma</taxon>
    </lineage>
</organism>
<dbReference type="AlphaFoldDB" id="A0A0N8VLC0"/>
<reference evidence="2 3" key="1">
    <citation type="submission" date="2015-09" db="EMBL/GenBank/DDBJ databases">
        <title>Heavy metals and arsenic resistance mechanisms in polyextremophilic archaea of the family Ferroplasmaceae.</title>
        <authorList>
            <person name="Bulaev A.G."/>
            <person name="Kanygina A.V."/>
        </authorList>
    </citation>
    <scope>NUCLEOTIDE SEQUENCE [LARGE SCALE GENOMIC DNA]</scope>
    <source>
        <strain evidence="2 3">VT</strain>
    </source>
</reference>
<protein>
    <recommendedName>
        <fullName evidence="1">N-acetyltransferase domain-containing protein</fullName>
    </recommendedName>
</protein>
<keyword evidence="3" id="KW-1185">Reference proteome</keyword>
<dbReference type="PROSITE" id="PS51186">
    <property type="entry name" value="GNAT"/>
    <property type="match status" value="1"/>
</dbReference>
<dbReference type="GO" id="GO:0016747">
    <property type="term" value="F:acyltransferase activity, transferring groups other than amino-acyl groups"/>
    <property type="evidence" value="ECO:0007669"/>
    <property type="project" value="InterPro"/>
</dbReference>
<name>A0A0N8VLC0_9ARCH</name>
<dbReference type="Gene3D" id="3.40.630.30">
    <property type="match status" value="1"/>
</dbReference>
<dbReference type="Pfam" id="PF13673">
    <property type="entry name" value="Acetyltransf_10"/>
    <property type="match status" value="1"/>
</dbReference>
<dbReference type="InterPro" id="IPR016181">
    <property type="entry name" value="Acyl_CoA_acyltransferase"/>
</dbReference>
<feature type="domain" description="N-acetyltransferase" evidence="1">
    <location>
        <begin position="13"/>
        <end position="150"/>
    </location>
</feature>
<dbReference type="GeneID" id="84222574"/>
<dbReference type="OrthoDB" id="43754at2157"/>
<evidence type="ECO:0000313" key="3">
    <source>
        <dbReference type="Proteomes" id="UP000050320"/>
    </source>
</evidence>